<comment type="caution">
    <text evidence="8">The sequence shown here is derived from an EMBL/GenBank/DDBJ whole genome shotgun (WGS) entry which is preliminary data.</text>
</comment>
<dbReference type="InterPro" id="IPR020846">
    <property type="entry name" value="MFS_dom"/>
</dbReference>
<evidence type="ECO:0000313" key="9">
    <source>
        <dbReference type="Proteomes" id="UP000032247"/>
    </source>
</evidence>
<dbReference type="InterPro" id="IPR036259">
    <property type="entry name" value="MFS_trans_sf"/>
</dbReference>
<evidence type="ECO:0000256" key="1">
    <source>
        <dbReference type="ARBA" id="ARBA00004651"/>
    </source>
</evidence>
<sequence>METTAKASQQYKVMPIMISLLLAGFIGMFSETALNIALTDLMKELHITAATVQWLTTGYLLVLGILVPVSGLLLQWFTTRQLFTVSLIFSILGTFIAALAPSFPFLLAARIVQEPVFYCP</sequence>
<proteinExistence type="predicted"/>
<evidence type="ECO:0000313" key="8">
    <source>
        <dbReference type="EMBL" id="KIU11023.1"/>
    </source>
</evidence>
<reference evidence="8 9" key="1">
    <citation type="submission" date="2014-12" db="EMBL/GenBank/DDBJ databases">
        <title>Comparative genome analysis of Bacillus coagulans HM-08, Clostridium butyricum HM-68, Bacillus subtilis HM-66 and Bacillus licheniformis BL-09.</title>
        <authorList>
            <person name="Zhang H."/>
        </authorList>
    </citation>
    <scope>NUCLEOTIDE SEQUENCE [LARGE SCALE GENOMIC DNA]</scope>
    <source>
        <strain evidence="8 9">HM-66</strain>
    </source>
</reference>
<dbReference type="InterPro" id="IPR011701">
    <property type="entry name" value="MFS"/>
</dbReference>
<keyword evidence="4 6" id="KW-1133">Transmembrane helix</keyword>
<dbReference type="PANTHER" id="PTHR42718:SF43">
    <property type="entry name" value="LINCOMYCIN RESISTANCE PROTEIN LMRB"/>
    <property type="match status" value="1"/>
</dbReference>
<dbReference type="PATRIC" id="fig|1423.173.peg.3139"/>
<dbReference type="EMBL" id="JXBC01000004">
    <property type="protein sequence ID" value="KIU11023.1"/>
    <property type="molecule type" value="Genomic_DNA"/>
</dbReference>
<feature type="transmembrane region" description="Helical" evidence="6">
    <location>
        <begin position="16"/>
        <end position="38"/>
    </location>
</feature>
<keyword evidence="3 6" id="KW-0812">Transmembrane</keyword>
<dbReference type="Pfam" id="PF07690">
    <property type="entry name" value="MFS_1"/>
    <property type="match status" value="1"/>
</dbReference>
<dbReference type="GO" id="GO:0005886">
    <property type="term" value="C:plasma membrane"/>
    <property type="evidence" value="ECO:0007669"/>
    <property type="project" value="UniProtKB-SubCell"/>
</dbReference>
<dbReference type="PROSITE" id="PS50850">
    <property type="entry name" value="MFS"/>
    <property type="match status" value="1"/>
</dbReference>
<dbReference type="SUPFAM" id="SSF103473">
    <property type="entry name" value="MFS general substrate transporter"/>
    <property type="match status" value="1"/>
</dbReference>
<dbReference type="Gene3D" id="1.20.1720.10">
    <property type="entry name" value="Multidrug resistance protein D"/>
    <property type="match status" value="1"/>
</dbReference>
<protein>
    <submittedName>
        <fullName evidence="8">Lincomycin resistance protein LmrB</fullName>
    </submittedName>
</protein>
<dbReference type="GO" id="GO:0022857">
    <property type="term" value="F:transmembrane transporter activity"/>
    <property type="evidence" value="ECO:0007669"/>
    <property type="project" value="InterPro"/>
</dbReference>
<comment type="subcellular location">
    <subcellularLocation>
        <location evidence="1">Cell membrane</location>
        <topology evidence="1">Multi-pass membrane protein</topology>
    </subcellularLocation>
</comment>
<evidence type="ECO:0000259" key="7">
    <source>
        <dbReference type="PROSITE" id="PS50850"/>
    </source>
</evidence>
<organism evidence="8 9">
    <name type="scientific">Bacillus subtilis</name>
    <dbReference type="NCBI Taxonomy" id="1423"/>
    <lineage>
        <taxon>Bacteria</taxon>
        <taxon>Bacillati</taxon>
        <taxon>Bacillota</taxon>
        <taxon>Bacilli</taxon>
        <taxon>Bacillales</taxon>
        <taxon>Bacillaceae</taxon>
        <taxon>Bacillus</taxon>
    </lineage>
</organism>
<evidence type="ECO:0000256" key="3">
    <source>
        <dbReference type="ARBA" id="ARBA00022692"/>
    </source>
</evidence>
<feature type="transmembrane region" description="Helical" evidence="6">
    <location>
        <begin position="59"/>
        <end position="77"/>
    </location>
</feature>
<evidence type="ECO:0000256" key="2">
    <source>
        <dbReference type="ARBA" id="ARBA00022448"/>
    </source>
</evidence>
<feature type="domain" description="Major facilitator superfamily (MFS) profile" evidence="7">
    <location>
        <begin position="16"/>
        <end position="120"/>
    </location>
</feature>
<evidence type="ECO:0000256" key="4">
    <source>
        <dbReference type="ARBA" id="ARBA00022989"/>
    </source>
</evidence>
<keyword evidence="2" id="KW-0813">Transport</keyword>
<evidence type="ECO:0000256" key="6">
    <source>
        <dbReference type="SAM" id="Phobius"/>
    </source>
</evidence>
<accession>A0A0D1IP01</accession>
<name>A0A0D1IP01_BACIU</name>
<feature type="transmembrane region" description="Helical" evidence="6">
    <location>
        <begin position="83"/>
        <end position="107"/>
    </location>
</feature>
<keyword evidence="5 6" id="KW-0472">Membrane</keyword>
<dbReference type="PANTHER" id="PTHR42718">
    <property type="entry name" value="MAJOR FACILITATOR SUPERFAMILY MULTIDRUG TRANSPORTER MFSC"/>
    <property type="match status" value="1"/>
</dbReference>
<dbReference type="AlphaFoldDB" id="A0A0D1IP01"/>
<evidence type="ECO:0000256" key="5">
    <source>
        <dbReference type="ARBA" id="ARBA00023136"/>
    </source>
</evidence>
<dbReference type="Proteomes" id="UP000032247">
    <property type="component" value="Unassembled WGS sequence"/>
</dbReference>
<gene>
    <name evidence="8" type="ORF">SC09_Contig25orf00951</name>
</gene>